<evidence type="ECO:0000313" key="1">
    <source>
        <dbReference type="EMBL" id="KAJ1141234.1"/>
    </source>
</evidence>
<evidence type="ECO:0000313" key="2">
    <source>
        <dbReference type="Proteomes" id="UP001066276"/>
    </source>
</evidence>
<proteinExistence type="predicted"/>
<gene>
    <name evidence="1" type="ORF">NDU88_007568</name>
</gene>
<reference evidence="1" key="1">
    <citation type="journal article" date="2022" name="bioRxiv">
        <title>Sequencing and chromosome-scale assembly of the giantPleurodeles waltlgenome.</title>
        <authorList>
            <person name="Brown T."/>
            <person name="Elewa A."/>
            <person name="Iarovenko S."/>
            <person name="Subramanian E."/>
            <person name="Araus A.J."/>
            <person name="Petzold A."/>
            <person name="Susuki M."/>
            <person name="Suzuki K.-i.T."/>
            <person name="Hayashi T."/>
            <person name="Toyoda A."/>
            <person name="Oliveira C."/>
            <person name="Osipova E."/>
            <person name="Leigh N.D."/>
            <person name="Simon A."/>
            <person name="Yun M.H."/>
        </authorList>
    </citation>
    <scope>NUCLEOTIDE SEQUENCE</scope>
    <source>
        <strain evidence="1">20211129_DDA</strain>
        <tissue evidence="1">Liver</tissue>
    </source>
</reference>
<name>A0AAV7QNF8_PLEWA</name>
<accession>A0AAV7QNF8</accession>
<sequence length="70" mass="7678">MSACSSVTSLRVNGLGLDTMSPSYWKPSGSMMYLTDSMLRGRILGVLHKEGKDQGSAFHRSEVRQSRDAV</sequence>
<keyword evidence="2" id="KW-1185">Reference proteome</keyword>
<dbReference type="Proteomes" id="UP001066276">
    <property type="component" value="Chromosome 6"/>
</dbReference>
<dbReference type="AlphaFoldDB" id="A0AAV7QNF8"/>
<organism evidence="1 2">
    <name type="scientific">Pleurodeles waltl</name>
    <name type="common">Iberian ribbed newt</name>
    <dbReference type="NCBI Taxonomy" id="8319"/>
    <lineage>
        <taxon>Eukaryota</taxon>
        <taxon>Metazoa</taxon>
        <taxon>Chordata</taxon>
        <taxon>Craniata</taxon>
        <taxon>Vertebrata</taxon>
        <taxon>Euteleostomi</taxon>
        <taxon>Amphibia</taxon>
        <taxon>Batrachia</taxon>
        <taxon>Caudata</taxon>
        <taxon>Salamandroidea</taxon>
        <taxon>Salamandridae</taxon>
        <taxon>Pleurodelinae</taxon>
        <taxon>Pleurodeles</taxon>
    </lineage>
</organism>
<comment type="caution">
    <text evidence="1">The sequence shown here is derived from an EMBL/GenBank/DDBJ whole genome shotgun (WGS) entry which is preliminary data.</text>
</comment>
<dbReference type="EMBL" id="JANPWB010000010">
    <property type="protein sequence ID" value="KAJ1141234.1"/>
    <property type="molecule type" value="Genomic_DNA"/>
</dbReference>
<protein>
    <submittedName>
        <fullName evidence="1">Uncharacterized protein</fullName>
    </submittedName>
</protein>